<accession>A0A7W8YY75</accession>
<dbReference type="PANTHER" id="PTHR48094">
    <property type="entry name" value="PROTEIN/NUCLEIC ACID DEGLYCASE DJ-1-RELATED"/>
    <property type="match status" value="1"/>
</dbReference>
<keyword evidence="5" id="KW-0378">Hydrolase</keyword>
<dbReference type="GO" id="GO:0005737">
    <property type="term" value="C:cytoplasm"/>
    <property type="evidence" value="ECO:0007669"/>
    <property type="project" value="TreeGrafter"/>
</dbReference>
<evidence type="ECO:0000256" key="1">
    <source>
        <dbReference type="ARBA" id="ARBA00023016"/>
    </source>
</evidence>
<evidence type="ECO:0000256" key="2">
    <source>
        <dbReference type="ARBA" id="ARBA00023239"/>
    </source>
</evidence>
<sequence>MSKKILFIVSNSKVIGKKNRATGVFLDEVAHPYVEFDAAGYHIDFASITGEEPGLDNLEAKEEPLNAKFLQDGGWKKMKNNRKLAEVDASIYDAIFVPGGLAPMVDMPENPLLKKVIAEAYERNAVVGAVCHGPVSLLNVKLSDGTFLLKDKNVTSFTNEEENNYAKDDVPFLLESALTAQGAKFHGAIPWSSHSIADGNLVTGQNPASARETAQKIIAILEV</sequence>
<keyword evidence="1" id="KW-0346">Stress response</keyword>
<gene>
    <name evidence="5" type="ORF">HDE69_004802</name>
</gene>
<dbReference type="InterPro" id="IPR002818">
    <property type="entry name" value="DJ-1/PfpI"/>
</dbReference>
<organism evidence="5 6">
    <name type="scientific">Pedobacter cryoconitis</name>
    <dbReference type="NCBI Taxonomy" id="188932"/>
    <lineage>
        <taxon>Bacteria</taxon>
        <taxon>Pseudomonadati</taxon>
        <taxon>Bacteroidota</taxon>
        <taxon>Sphingobacteriia</taxon>
        <taxon>Sphingobacteriales</taxon>
        <taxon>Sphingobacteriaceae</taxon>
        <taxon>Pedobacter</taxon>
    </lineage>
</organism>
<keyword evidence="5" id="KW-0645">Protease</keyword>
<evidence type="ECO:0000259" key="4">
    <source>
        <dbReference type="Pfam" id="PF01965"/>
    </source>
</evidence>
<dbReference type="Pfam" id="PF01965">
    <property type="entry name" value="DJ-1_PfpI"/>
    <property type="match status" value="1"/>
</dbReference>
<dbReference type="GO" id="GO:0008233">
    <property type="term" value="F:peptidase activity"/>
    <property type="evidence" value="ECO:0007669"/>
    <property type="project" value="UniProtKB-KW"/>
</dbReference>
<dbReference type="Proteomes" id="UP000537718">
    <property type="component" value="Unassembled WGS sequence"/>
</dbReference>
<dbReference type="RefSeq" id="WP_183869794.1">
    <property type="nucleotide sequence ID" value="NZ_JACHCF010000014.1"/>
</dbReference>
<evidence type="ECO:0000313" key="6">
    <source>
        <dbReference type="Proteomes" id="UP000537718"/>
    </source>
</evidence>
<evidence type="ECO:0000313" key="5">
    <source>
        <dbReference type="EMBL" id="MBB5623715.1"/>
    </source>
</evidence>
<reference evidence="5 6" key="1">
    <citation type="submission" date="2020-08" db="EMBL/GenBank/DDBJ databases">
        <title>Genomic Encyclopedia of Type Strains, Phase IV (KMG-V): Genome sequencing to study the core and pangenomes of soil and plant-associated prokaryotes.</title>
        <authorList>
            <person name="Whitman W."/>
        </authorList>
    </citation>
    <scope>NUCLEOTIDE SEQUENCE [LARGE SCALE GENOMIC DNA]</scope>
    <source>
        <strain evidence="5 6">MP7CTX6</strain>
    </source>
</reference>
<evidence type="ECO:0000256" key="3">
    <source>
        <dbReference type="ARBA" id="ARBA00038493"/>
    </source>
</evidence>
<dbReference type="CDD" id="cd03141">
    <property type="entry name" value="GATase1_Hsp31_like"/>
    <property type="match status" value="1"/>
</dbReference>
<dbReference type="GO" id="GO:0019243">
    <property type="term" value="P:methylglyoxal catabolic process to D-lactate via S-lactoyl-glutathione"/>
    <property type="evidence" value="ECO:0007669"/>
    <property type="project" value="TreeGrafter"/>
</dbReference>
<comment type="caution">
    <text evidence="5">The sequence shown here is derived from an EMBL/GenBank/DDBJ whole genome shotgun (WGS) entry which is preliminary data.</text>
</comment>
<dbReference type="AlphaFoldDB" id="A0A7W8YY75"/>
<dbReference type="InterPro" id="IPR029062">
    <property type="entry name" value="Class_I_gatase-like"/>
</dbReference>
<dbReference type="Gene3D" id="3.40.50.880">
    <property type="match status" value="1"/>
</dbReference>
<proteinExistence type="inferred from homology"/>
<dbReference type="GO" id="GO:0006508">
    <property type="term" value="P:proteolysis"/>
    <property type="evidence" value="ECO:0007669"/>
    <property type="project" value="UniProtKB-KW"/>
</dbReference>
<protein>
    <submittedName>
        <fullName evidence="5">Putative intracellular protease/amidase</fullName>
    </submittedName>
</protein>
<dbReference type="EMBL" id="JACHCF010000014">
    <property type="protein sequence ID" value="MBB5623715.1"/>
    <property type="molecule type" value="Genomic_DNA"/>
</dbReference>
<dbReference type="GO" id="GO:0019172">
    <property type="term" value="F:glyoxalase III activity"/>
    <property type="evidence" value="ECO:0007669"/>
    <property type="project" value="TreeGrafter"/>
</dbReference>
<feature type="domain" description="DJ-1/PfpI" evidence="4">
    <location>
        <begin position="28"/>
        <end position="219"/>
    </location>
</feature>
<dbReference type="PANTHER" id="PTHR48094:SF11">
    <property type="entry name" value="GLUTATHIONE-INDEPENDENT GLYOXALASE HSP31-RELATED"/>
    <property type="match status" value="1"/>
</dbReference>
<dbReference type="InterPro" id="IPR050325">
    <property type="entry name" value="Prot/Nucl_acid_deglycase"/>
</dbReference>
<comment type="similarity">
    <text evidence="3">Belongs to the peptidase C56 family. HSP31-like subfamily.</text>
</comment>
<name>A0A7W8YY75_9SPHI</name>
<dbReference type="SUPFAM" id="SSF52317">
    <property type="entry name" value="Class I glutamine amidotransferase-like"/>
    <property type="match status" value="1"/>
</dbReference>
<keyword evidence="2" id="KW-0456">Lyase</keyword>